<dbReference type="InterPro" id="IPR011051">
    <property type="entry name" value="RmlC_Cupin_sf"/>
</dbReference>
<dbReference type="SUPFAM" id="SSF51182">
    <property type="entry name" value="RmlC-like cupins"/>
    <property type="match status" value="1"/>
</dbReference>
<evidence type="ECO:0000313" key="2">
    <source>
        <dbReference type="EMBL" id="CAB5238349.1"/>
    </source>
</evidence>
<organism evidence="2">
    <name type="scientific">uncultured Caudovirales phage</name>
    <dbReference type="NCBI Taxonomy" id="2100421"/>
    <lineage>
        <taxon>Viruses</taxon>
        <taxon>Duplodnaviria</taxon>
        <taxon>Heunggongvirae</taxon>
        <taxon>Uroviricota</taxon>
        <taxon>Caudoviricetes</taxon>
        <taxon>Peduoviridae</taxon>
        <taxon>Maltschvirus</taxon>
        <taxon>Maltschvirus maltsch</taxon>
    </lineage>
</organism>
<gene>
    <name evidence="2" type="ORF">UFOVP162_37</name>
</gene>
<dbReference type="Pfam" id="PF07883">
    <property type="entry name" value="Cupin_2"/>
    <property type="match status" value="1"/>
</dbReference>
<dbReference type="EMBL" id="LR798453">
    <property type="protein sequence ID" value="CAB5238349.1"/>
    <property type="molecule type" value="Genomic_DNA"/>
</dbReference>
<sequence>MIHHHFSSGVYAKETRIPAGSWLIQHIHKHSHLSILASGSIELIVDGETSTLHAPACLSIMAGKHHGVKSLTDVVWYCIHATDCTDEAEIDEVLIAPVDNVQVQNIALAMSEGV</sequence>
<accession>A0A6J7XM06</accession>
<name>A0A6J7XM06_9CAUD</name>
<proteinExistence type="predicted"/>
<evidence type="ECO:0000259" key="1">
    <source>
        <dbReference type="Pfam" id="PF07883"/>
    </source>
</evidence>
<dbReference type="Gene3D" id="2.60.120.10">
    <property type="entry name" value="Jelly Rolls"/>
    <property type="match status" value="1"/>
</dbReference>
<reference evidence="2" key="1">
    <citation type="submission" date="2020-05" db="EMBL/GenBank/DDBJ databases">
        <authorList>
            <person name="Chiriac C."/>
            <person name="Salcher M."/>
            <person name="Ghai R."/>
            <person name="Kavagutti S V."/>
        </authorList>
    </citation>
    <scope>NUCLEOTIDE SEQUENCE</scope>
</reference>
<dbReference type="InterPro" id="IPR013096">
    <property type="entry name" value="Cupin_2"/>
</dbReference>
<dbReference type="InterPro" id="IPR014710">
    <property type="entry name" value="RmlC-like_jellyroll"/>
</dbReference>
<protein>
    <submittedName>
        <fullName evidence="2">Cupin 2, conserved barrel</fullName>
    </submittedName>
</protein>
<feature type="domain" description="Cupin type-2" evidence="1">
    <location>
        <begin position="16"/>
        <end position="79"/>
    </location>
</feature>